<evidence type="ECO:0008006" key="5">
    <source>
        <dbReference type="Google" id="ProtNLM"/>
    </source>
</evidence>
<evidence type="ECO:0000313" key="4">
    <source>
        <dbReference type="Proteomes" id="UP001519289"/>
    </source>
</evidence>
<evidence type="ECO:0000313" key="3">
    <source>
        <dbReference type="EMBL" id="MBP2016744.1"/>
    </source>
</evidence>
<proteinExistence type="predicted"/>
<name>A0ABS4JQL4_9FIRM</name>
<keyword evidence="4" id="KW-1185">Reference proteome</keyword>
<sequence length="197" mass="20069">MSEQEWLHQPGEGLDPTAQAPAFGLGPVLDADRATIVAVFADAEAARACFRNLQAREVQVALEAADAAWEETPVEAHLRERAMGRGVVLGATVGATVGFLAGTYLVPPGAATATGTMVTTLAGAGLGSFVGSMVDRDVRPAGRMGATGAEGSASGAARSGTGPGAGAWRLSATVDRAEVDEVMDLIAPWKPGELRVE</sequence>
<dbReference type="RefSeq" id="WP_209464899.1">
    <property type="nucleotide sequence ID" value="NZ_JAGGLG010000001.1"/>
</dbReference>
<feature type="transmembrane region" description="Helical" evidence="2">
    <location>
        <begin position="112"/>
        <end position="134"/>
    </location>
</feature>
<protein>
    <recommendedName>
        <fullName evidence="5">Glycine zipper domain-containing protein</fullName>
    </recommendedName>
</protein>
<organism evidence="3 4">
    <name type="scientific">Symbiobacterium terraclitae</name>
    <dbReference type="NCBI Taxonomy" id="557451"/>
    <lineage>
        <taxon>Bacteria</taxon>
        <taxon>Bacillati</taxon>
        <taxon>Bacillota</taxon>
        <taxon>Clostridia</taxon>
        <taxon>Eubacteriales</taxon>
        <taxon>Symbiobacteriaceae</taxon>
        <taxon>Symbiobacterium</taxon>
    </lineage>
</organism>
<dbReference type="Proteomes" id="UP001519289">
    <property type="component" value="Unassembled WGS sequence"/>
</dbReference>
<keyword evidence="2" id="KW-0812">Transmembrane</keyword>
<keyword evidence="2" id="KW-1133">Transmembrane helix</keyword>
<dbReference type="EMBL" id="JAGGLG010000001">
    <property type="protein sequence ID" value="MBP2016744.1"/>
    <property type="molecule type" value="Genomic_DNA"/>
</dbReference>
<keyword evidence="2" id="KW-0472">Membrane</keyword>
<accession>A0ABS4JQL4</accession>
<feature type="transmembrane region" description="Helical" evidence="2">
    <location>
        <begin position="87"/>
        <end position="106"/>
    </location>
</feature>
<comment type="caution">
    <text evidence="3">The sequence shown here is derived from an EMBL/GenBank/DDBJ whole genome shotgun (WGS) entry which is preliminary data.</text>
</comment>
<evidence type="ECO:0000256" key="2">
    <source>
        <dbReference type="SAM" id="Phobius"/>
    </source>
</evidence>
<evidence type="ECO:0000256" key="1">
    <source>
        <dbReference type="SAM" id="MobiDB-lite"/>
    </source>
</evidence>
<feature type="compositionally biased region" description="Low complexity" evidence="1">
    <location>
        <begin position="146"/>
        <end position="160"/>
    </location>
</feature>
<reference evidence="3 4" key="1">
    <citation type="submission" date="2021-03" db="EMBL/GenBank/DDBJ databases">
        <title>Genomic Encyclopedia of Type Strains, Phase IV (KMG-IV): sequencing the most valuable type-strain genomes for metagenomic binning, comparative biology and taxonomic classification.</title>
        <authorList>
            <person name="Goeker M."/>
        </authorList>
    </citation>
    <scope>NUCLEOTIDE SEQUENCE [LARGE SCALE GENOMIC DNA]</scope>
    <source>
        <strain evidence="3 4">DSM 27138</strain>
    </source>
</reference>
<feature type="region of interest" description="Disordered" evidence="1">
    <location>
        <begin position="142"/>
        <end position="165"/>
    </location>
</feature>
<gene>
    <name evidence="3" type="ORF">J2Z79_000117</name>
</gene>